<comment type="caution">
    <text evidence="2">The sequence shown here is derived from an EMBL/GenBank/DDBJ whole genome shotgun (WGS) entry which is preliminary data.</text>
</comment>
<dbReference type="Proteomes" id="UP001281447">
    <property type="component" value="Unassembled WGS sequence"/>
</dbReference>
<evidence type="ECO:0000256" key="1">
    <source>
        <dbReference type="SAM" id="Phobius"/>
    </source>
</evidence>
<keyword evidence="1" id="KW-0812">Transmembrane</keyword>
<sequence>MHVLKWIIFIIIALFLLKILLGVLIGAAFMVTIGLIILGCFYAGWKLLFNGGS</sequence>
<keyword evidence="3" id="KW-1185">Reference proteome</keyword>
<organism evidence="2 3">
    <name type="scientific">Tigheibacillus halophilus</name>
    <dbReference type="NCBI Taxonomy" id="361280"/>
    <lineage>
        <taxon>Bacteria</taxon>
        <taxon>Bacillati</taxon>
        <taxon>Bacillota</taxon>
        <taxon>Bacilli</taxon>
        <taxon>Bacillales</taxon>
        <taxon>Bacillaceae</taxon>
        <taxon>Tigheibacillus</taxon>
    </lineage>
</organism>
<gene>
    <name evidence="2" type="ORF">RWE15_01135</name>
</gene>
<name>A0ABU5C2A2_9BACI</name>
<dbReference type="RefSeq" id="WP_390356779.1">
    <property type="nucleotide sequence ID" value="NZ_JBHUIZ010000013.1"/>
</dbReference>
<keyword evidence="1" id="KW-0472">Membrane</keyword>
<evidence type="ECO:0000313" key="2">
    <source>
        <dbReference type="EMBL" id="MDY0393285.1"/>
    </source>
</evidence>
<feature type="transmembrane region" description="Helical" evidence="1">
    <location>
        <begin position="6"/>
        <end position="38"/>
    </location>
</feature>
<evidence type="ECO:0000313" key="3">
    <source>
        <dbReference type="Proteomes" id="UP001281447"/>
    </source>
</evidence>
<dbReference type="EMBL" id="JAWDIP010000003">
    <property type="protein sequence ID" value="MDY0393285.1"/>
    <property type="molecule type" value="Genomic_DNA"/>
</dbReference>
<accession>A0ABU5C2A2</accession>
<proteinExistence type="predicted"/>
<protein>
    <submittedName>
        <fullName evidence="2">Uncharacterized protein</fullName>
    </submittedName>
</protein>
<keyword evidence="1" id="KW-1133">Transmembrane helix</keyword>
<reference evidence="2 3" key="1">
    <citation type="submission" date="2023-10" db="EMBL/GenBank/DDBJ databases">
        <title>Virgibacillus halophilus 5B73C genome.</title>
        <authorList>
            <person name="Miliotis G."/>
            <person name="Sengupta P."/>
            <person name="Hameed A."/>
            <person name="Chuvochina M."/>
            <person name="Mcdonagh F."/>
            <person name="Simpson A.C."/>
            <person name="Singh N.K."/>
            <person name="Rekha P.D."/>
            <person name="Raman K."/>
            <person name="Hugenholtz P."/>
            <person name="Venkateswaran K."/>
        </authorList>
    </citation>
    <scope>NUCLEOTIDE SEQUENCE [LARGE SCALE GENOMIC DNA]</scope>
    <source>
        <strain evidence="2 3">5B73C</strain>
    </source>
</reference>